<dbReference type="PANTHER" id="PTHR46233:SF4">
    <property type="entry name" value="METALLO-BETA-LACTAMASE DOMAIN-CONTAINING PROTEIN"/>
    <property type="match status" value="1"/>
</dbReference>
<evidence type="ECO:0000313" key="2">
    <source>
        <dbReference type="EMBL" id="SNX95459.1"/>
    </source>
</evidence>
<dbReference type="InterPro" id="IPR036866">
    <property type="entry name" value="RibonucZ/Hydroxyglut_hydro"/>
</dbReference>
<dbReference type="SUPFAM" id="SSF56281">
    <property type="entry name" value="Metallo-hydrolase/oxidoreductase"/>
    <property type="match status" value="1"/>
</dbReference>
<evidence type="ECO:0000259" key="1">
    <source>
        <dbReference type="SMART" id="SM00849"/>
    </source>
</evidence>
<organism evidence="2 3">
    <name type="scientific">Geodermatophilus sabuli</name>
    <dbReference type="NCBI Taxonomy" id="1564158"/>
    <lineage>
        <taxon>Bacteria</taxon>
        <taxon>Bacillati</taxon>
        <taxon>Actinomycetota</taxon>
        <taxon>Actinomycetes</taxon>
        <taxon>Geodermatophilales</taxon>
        <taxon>Geodermatophilaceae</taxon>
        <taxon>Geodermatophilus</taxon>
    </lineage>
</organism>
<proteinExistence type="predicted"/>
<dbReference type="SMART" id="SM00849">
    <property type="entry name" value="Lactamase_B"/>
    <property type="match status" value="1"/>
</dbReference>
<feature type="domain" description="Metallo-beta-lactamase" evidence="1">
    <location>
        <begin position="25"/>
        <end position="189"/>
    </location>
</feature>
<dbReference type="InterPro" id="IPR001279">
    <property type="entry name" value="Metallo-B-lactamas"/>
</dbReference>
<dbReference type="InterPro" id="IPR051453">
    <property type="entry name" value="MBL_Glyoxalase_II"/>
</dbReference>
<dbReference type="RefSeq" id="WP_097205405.1">
    <property type="nucleotide sequence ID" value="NZ_JACHXB010000003.1"/>
</dbReference>
<name>A0A285E8L5_9ACTN</name>
<dbReference type="Gene3D" id="3.60.15.10">
    <property type="entry name" value="Ribonuclease Z/Hydroxyacylglutathione hydrolase-like"/>
    <property type="match status" value="1"/>
</dbReference>
<reference evidence="2 3" key="1">
    <citation type="submission" date="2017-09" db="EMBL/GenBank/DDBJ databases">
        <authorList>
            <person name="Ehlers B."/>
            <person name="Leendertz F.H."/>
        </authorList>
    </citation>
    <scope>NUCLEOTIDE SEQUENCE [LARGE SCALE GENOMIC DNA]</scope>
    <source>
        <strain evidence="2 3">DSM 46844</strain>
    </source>
</reference>
<keyword evidence="3" id="KW-1185">Reference proteome</keyword>
<protein>
    <submittedName>
        <fullName evidence="2">Glyoxylase, beta-lactamase superfamily II</fullName>
    </submittedName>
</protein>
<dbReference type="OrthoDB" id="2971563at2"/>
<gene>
    <name evidence="2" type="ORF">SAMN06893097_102155</name>
</gene>
<dbReference type="EMBL" id="OBDO01000002">
    <property type="protein sequence ID" value="SNX95459.1"/>
    <property type="molecule type" value="Genomic_DNA"/>
</dbReference>
<sequence>MSTARIDKTVVSGVFSLDGQDFDVDNNVWLVGDDSEVLVIDAPHDAAPILEAVGGRTVKAIVLTHGHNDHITAAVALREATGAPIWFNPADRMLWDVVHPDAAPDHELAEGTRFEIAGTTLTALHTPGHSPGSTCLHAPDLNTVFTGDTLFCGGPGATGRSYSDKPTILESIRARLLTLHGDTVVKTGHGDDTTVAAETDNIH</sequence>
<evidence type="ECO:0000313" key="3">
    <source>
        <dbReference type="Proteomes" id="UP000219514"/>
    </source>
</evidence>
<dbReference type="PANTHER" id="PTHR46233">
    <property type="entry name" value="HYDROXYACYLGLUTATHIONE HYDROLASE GLOC"/>
    <property type="match status" value="1"/>
</dbReference>
<dbReference type="Proteomes" id="UP000219514">
    <property type="component" value="Unassembled WGS sequence"/>
</dbReference>
<accession>A0A285E8L5</accession>
<dbReference type="AlphaFoldDB" id="A0A285E8L5"/>
<dbReference type="CDD" id="cd06262">
    <property type="entry name" value="metallo-hydrolase-like_MBL-fold"/>
    <property type="match status" value="1"/>
</dbReference>
<dbReference type="Pfam" id="PF00753">
    <property type="entry name" value="Lactamase_B"/>
    <property type="match status" value="1"/>
</dbReference>